<dbReference type="Pfam" id="PF13561">
    <property type="entry name" value="adh_short_C2"/>
    <property type="match status" value="1"/>
</dbReference>
<evidence type="ECO:0000313" key="3">
    <source>
        <dbReference type="EMBL" id="MFB9647177.1"/>
    </source>
</evidence>
<gene>
    <name evidence="3" type="ORF">ACFFPJ_15375</name>
</gene>
<evidence type="ECO:0000256" key="2">
    <source>
        <dbReference type="ARBA" id="ARBA00023002"/>
    </source>
</evidence>
<dbReference type="InterPro" id="IPR036291">
    <property type="entry name" value="NAD(P)-bd_dom_sf"/>
</dbReference>
<name>A0ABV5T452_9MICO</name>
<dbReference type="PANTHER" id="PTHR24321:SF8">
    <property type="entry name" value="ESTRADIOL 17-BETA-DEHYDROGENASE 8-RELATED"/>
    <property type="match status" value="1"/>
</dbReference>
<comment type="similarity">
    <text evidence="1">Belongs to the short-chain dehydrogenases/reductases (SDR) family.</text>
</comment>
<dbReference type="InterPro" id="IPR002347">
    <property type="entry name" value="SDR_fam"/>
</dbReference>
<keyword evidence="4" id="KW-1185">Reference proteome</keyword>
<comment type="caution">
    <text evidence="3">The sequence shown here is derived from an EMBL/GenBank/DDBJ whole genome shotgun (WGS) entry which is preliminary data.</text>
</comment>
<dbReference type="SUPFAM" id="SSF51735">
    <property type="entry name" value="NAD(P)-binding Rossmann-fold domains"/>
    <property type="match status" value="1"/>
</dbReference>
<dbReference type="EMBL" id="JBHMBE010000007">
    <property type="protein sequence ID" value="MFB9647177.1"/>
    <property type="molecule type" value="Genomic_DNA"/>
</dbReference>
<proteinExistence type="inferred from homology"/>
<dbReference type="Gene3D" id="3.40.50.720">
    <property type="entry name" value="NAD(P)-binding Rossmann-like Domain"/>
    <property type="match status" value="1"/>
</dbReference>
<accession>A0ABV5T452</accession>
<dbReference type="PRINTS" id="PR00081">
    <property type="entry name" value="GDHRDH"/>
</dbReference>
<protein>
    <submittedName>
        <fullName evidence="3">SDR family oxidoreductase</fullName>
    </submittedName>
</protein>
<sequence>MNSRGLRGRTAVVTGAGSGLGRASAHRLSEEGAAVVVVDIDSDAAERTATEVQGPAIAVQADVSSESDVARYMAAALDRFGGVDLHHLNAGIFGDFTQLPDLSADEFDRVMGVNVRGSFLGIRAAFREFRRAGAPGSIVLTASIASLKGSADLFAYHVSKHAVVGLVHSAAMYGGPLGVRVNAVAPGIVPTELFRAAPSVAGGKNDMELRASTTPLRRAGTPEEIAAVSTFLLSDESAYVTGQVYAADGGASIVNTVRPSGGAGAWDAAAVDRAIYADAGVQQ</sequence>
<organism evidence="3 4">
    <name type="scientific">Microbacterium terregens</name>
    <dbReference type="NCBI Taxonomy" id="69363"/>
    <lineage>
        <taxon>Bacteria</taxon>
        <taxon>Bacillati</taxon>
        <taxon>Actinomycetota</taxon>
        <taxon>Actinomycetes</taxon>
        <taxon>Micrococcales</taxon>
        <taxon>Microbacteriaceae</taxon>
        <taxon>Microbacterium</taxon>
    </lineage>
</organism>
<evidence type="ECO:0000256" key="1">
    <source>
        <dbReference type="ARBA" id="ARBA00006484"/>
    </source>
</evidence>
<dbReference type="RefSeq" id="WP_344715577.1">
    <property type="nucleotide sequence ID" value="NZ_BAAAWH010000001.1"/>
</dbReference>
<dbReference type="PANTHER" id="PTHR24321">
    <property type="entry name" value="DEHYDROGENASES, SHORT CHAIN"/>
    <property type="match status" value="1"/>
</dbReference>
<reference evidence="3 4" key="1">
    <citation type="submission" date="2024-09" db="EMBL/GenBank/DDBJ databases">
        <authorList>
            <person name="Sun Q."/>
            <person name="Mori K."/>
        </authorList>
    </citation>
    <scope>NUCLEOTIDE SEQUENCE [LARGE SCALE GENOMIC DNA]</scope>
    <source>
        <strain evidence="3 4">JCM 1342</strain>
    </source>
</reference>
<dbReference type="CDD" id="cd05233">
    <property type="entry name" value="SDR_c"/>
    <property type="match status" value="1"/>
</dbReference>
<dbReference type="Proteomes" id="UP001589611">
    <property type="component" value="Unassembled WGS sequence"/>
</dbReference>
<keyword evidence="2" id="KW-0560">Oxidoreductase</keyword>
<dbReference type="NCBIfam" id="NF005559">
    <property type="entry name" value="PRK07231.1"/>
    <property type="match status" value="1"/>
</dbReference>
<evidence type="ECO:0000313" key="4">
    <source>
        <dbReference type="Proteomes" id="UP001589611"/>
    </source>
</evidence>